<proteinExistence type="predicted"/>
<accession>Q9RZL5</accession>
<dbReference type="InterPro" id="IPR036249">
    <property type="entry name" value="Thioredoxin-like_sf"/>
</dbReference>
<geneLocation type="plasmid" evidence="2">
    <name>megaplasmid MP1</name>
</geneLocation>
<dbReference type="RefSeq" id="WP_010884021.1">
    <property type="nucleotide sequence ID" value="NC_000958.1"/>
</dbReference>
<keyword evidence="1" id="KW-0614">Plasmid</keyword>
<sequence length="87" mass="9454">MSDRPFLLLTQGACPGCERLKKMLAGPLRGQFDSHIEVIHRQSAQERFDALSAHFGVRSVPALIRVSDGTRAHDPGSLGAVRAFLQG</sequence>
<dbReference type="KEGG" id="dra:DR_B0110"/>
<evidence type="ECO:0000313" key="1">
    <source>
        <dbReference type="EMBL" id="AAF12604.1"/>
    </source>
</evidence>
<dbReference type="PIR" id="C75630">
    <property type="entry name" value="C75630"/>
</dbReference>
<reference evidence="1 2" key="1">
    <citation type="journal article" date="1999" name="Science">
        <title>Genome sequence of the radioresistant bacterium Deinococcus radiodurans R1.</title>
        <authorList>
            <person name="White O."/>
            <person name="Eisen J.A."/>
            <person name="Heidelberg J.F."/>
            <person name="Hickey E.K."/>
            <person name="Peterson J.D."/>
            <person name="Dodson R.J."/>
            <person name="Haft D.H."/>
            <person name="Gwinn M.L."/>
            <person name="Nelson W.C."/>
            <person name="Richardson D.L."/>
            <person name="Moffat K.S."/>
            <person name="Qin H."/>
            <person name="Jiang L."/>
            <person name="Pamphile W."/>
            <person name="Crosby M."/>
            <person name="Shen M."/>
            <person name="Vamathevan J.J."/>
            <person name="Lam P."/>
            <person name="McDonald L."/>
            <person name="Utterback T."/>
            <person name="Zalewski C."/>
            <person name="Makarova K.S."/>
            <person name="Aravind L."/>
            <person name="Daly M.J."/>
            <person name="Minton K.W."/>
            <person name="Fleischmann R.D."/>
            <person name="Ketchum K.A."/>
            <person name="Nelson K.E."/>
            <person name="Salzberg S."/>
            <person name="Smith H.O."/>
            <person name="Venter J.C."/>
            <person name="Fraser C.M."/>
        </authorList>
    </citation>
    <scope>NUCLEOTIDE SEQUENCE [LARGE SCALE GENOMIC DNA]</scope>
    <source>
        <strain evidence="2">ATCC 13939 / DSM 20539 / JCM 16871 / LMG 4051 / NBRC 15346 / NCIMB 9279 / R1 / VKM B-1422</strain>
    </source>
</reference>
<dbReference type="OrthoDB" id="71793at2"/>
<organism evidence="1 2">
    <name type="scientific">Deinococcus radiodurans (strain ATCC 13939 / DSM 20539 / JCM 16871 / CCUG 27074 / LMG 4051 / NBRC 15346 / NCIMB 9279 / VKM B-1422 / R1)</name>
    <dbReference type="NCBI Taxonomy" id="243230"/>
    <lineage>
        <taxon>Bacteria</taxon>
        <taxon>Thermotogati</taxon>
        <taxon>Deinococcota</taxon>
        <taxon>Deinococci</taxon>
        <taxon>Deinococcales</taxon>
        <taxon>Deinococcaceae</taxon>
        <taxon>Deinococcus</taxon>
    </lineage>
</organism>
<dbReference type="Proteomes" id="UP000002524">
    <property type="component" value="Plasmid MP1"/>
</dbReference>
<dbReference type="EnsemblBacteria" id="AAF12604">
    <property type="protein sequence ID" value="AAF12604"/>
    <property type="gene ID" value="DR_B0110"/>
</dbReference>
<name>Q9RZL5_DEIRA</name>
<dbReference type="HOGENOM" id="CLU_187496_0_0_0"/>
<protein>
    <submittedName>
        <fullName evidence="1">Thioredoxin-related protein</fullName>
    </submittedName>
</protein>
<evidence type="ECO:0000313" key="2">
    <source>
        <dbReference type="Proteomes" id="UP000002524"/>
    </source>
</evidence>
<keyword evidence="2" id="KW-1185">Reference proteome</keyword>
<dbReference type="InParanoid" id="Q9RZL5"/>
<dbReference type="EMBL" id="AE001826">
    <property type="protein sequence ID" value="AAF12604.1"/>
    <property type="molecule type" value="Genomic_DNA"/>
</dbReference>
<dbReference type="PATRIC" id="fig|243230.17.peg.108"/>
<dbReference type="AlphaFoldDB" id="Q9RZL5"/>
<gene>
    <name evidence="1" type="ordered locus">DR_B0110</name>
</gene>
<dbReference type="GeneID" id="69519360"/>
<dbReference type="SUPFAM" id="SSF52833">
    <property type="entry name" value="Thioredoxin-like"/>
    <property type="match status" value="1"/>
</dbReference>